<dbReference type="AlphaFoldDB" id="A0A8J6P8I5"/>
<evidence type="ECO:0000256" key="5">
    <source>
        <dbReference type="ARBA" id="ARBA00022801"/>
    </source>
</evidence>
<dbReference type="NCBIfam" id="TIGR04183">
    <property type="entry name" value="Por_Secre_tail"/>
    <property type="match status" value="1"/>
</dbReference>
<feature type="chain" id="PRO_5035305272" evidence="9">
    <location>
        <begin position="20"/>
        <end position="443"/>
    </location>
</feature>
<protein>
    <submittedName>
        <fullName evidence="12">T9SS type A sorting domain-containing protein</fullName>
    </submittedName>
</protein>
<keyword evidence="2" id="KW-0645">Protease</keyword>
<accession>A0A8J6P8I5</accession>
<dbReference type="RefSeq" id="WP_216713783.1">
    <property type="nucleotide sequence ID" value="NZ_JACVEL010000003.1"/>
</dbReference>
<dbReference type="CDD" id="cd04275">
    <property type="entry name" value="ZnMc_pappalysin_like"/>
    <property type="match status" value="1"/>
</dbReference>
<evidence type="ECO:0000256" key="7">
    <source>
        <dbReference type="ARBA" id="ARBA00023049"/>
    </source>
</evidence>
<gene>
    <name evidence="12" type="ORF">H9Y05_06240</name>
</gene>
<feature type="domain" description="Secretion system C-terminal sorting" evidence="11">
    <location>
        <begin position="371"/>
        <end position="434"/>
    </location>
</feature>
<keyword evidence="6" id="KW-0862">Zinc</keyword>
<dbReference type="PANTHER" id="PTHR47466">
    <property type="match status" value="1"/>
</dbReference>
<dbReference type="GO" id="GO:0008237">
    <property type="term" value="F:metallopeptidase activity"/>
    <property type="evidence" value="ECO:0007669"/>
    <property type="project" value="UniProtKB-KW"/>
</dbReference>
<reference evidence="12" key="1">
    <citation type="submission" date="2020-09" db="EMBL/GenBank/DDBJ databases">
        <title>Taishania pollutisoli gen. nov., sp. nov., Isolated from Tetrabromobisphenol A-Contaminated Soil.</title>
        <authorList>
            <person name="Chen Q."/>
        </authorList>
    </citation>
    <scope>NUCLEOTIDE SEQUENCE</scope>
    <source>
        <strain evidence="12">CZZ-1</strain>
    </source>
</reference>
<keyword evidence="3" id="KW-0479">Metal-binding</keyword>
<dbReference type="Gene3D" id="3.40.390.10">
    <property type="entry name" value="Collagenase (Catalytic Domain)"/>
    <property type="match status" value="1"/>
</dbReference>
<evidence type="ECO:0000256" key="8">
    <source>
        <dbReference type="ARBA" id="ARBA00023157"/>
    </source>
</evidence>
<dbReference type="EMBL" id="JACVEL010000003">
    <property type="protein sequence ID" value="MBC9812076.1"/>
    <property type="molecule type" value="Genomic_DNA"/>
</dbReference>
<dbReference type="InterPro" id="IPR026444">
    <property type="entry name" value="Secre_tail"/>
</dbReference>
<keyword evidence="4 9" id="KW-0732">Signal</keyword>
<feature type="signal peptide" evidence="9">
    <location>
        <begin position="1"/>
        <end position="19"/>
    </location>
</feature>
<evidence type="ECO:0000256" key="6">
    <source>
        <dbReference type="ARBA" id="ARBA00022833"/>
    </source>
</evidence>
<organism evidence="12 13">
    <name type="scientific">Taishania pollutisoli</name>
    <dbReference type="NCBI Taxonomy" id="2766479"/>
    <lineage>
        <taxon>Bacteria</taxon>
        <taxon>Pseudomonadati</taxon>
        <taxon>Bacteroidota</taxon>
        <taxon>Flavobacteriia</taxon>
        <taxon>Flavobacteriales</taxon>
        <taxon>Crocinitomicaceae</taxon>
        <taxon>Taishania</taxon>
    </lineage>
</organism>
<dbReference type="GO" id="GO:0046872">
    <property type="term" value="F:metal ion binding"/>
    <property type="evidence" value="ECO:0007669"/>
    <property type="project" value="UniProtKB-KW"/>
</dbReference>
<evidence type="ECO:0000259" key="10">
    <source>
        <dbReference type="Pfam" id="PF05572"/>
    </source>
</evidence>
<comment type="similarity">
    <text evidence="1">Belongs to the peptidase M43B family.</text>
</comment>
<evidence type="ECO:0000256" key="9">
    <source>
        <dbReference type="SAM" id="SignalP"/>
    </source>
</evidence>
<keyword evidence="5" id="KW-0378">Hydrolase</keyword>
<evidence type="ECO:0000313" key="13">
    <source>
        <dbReference type="Proteomes" id="UP000652681"/>
    </source>
</evidence>
<keyword evidence="13" id="KW-1185">Reference proteome</keyword>
<evidence type="ECO:0000259" key="11">
    <source>
        <dbReference type="Pfam" id="PF18962"/>
    </source>
</evidence>
<comment type="caution">
    <text evidence="12">The sequence shown here is derived from an EMBL/GenBank/DDBJ whole genome shotgun (WGS) entry which is preliminary data.</text>
</comment>
<keyword evidence="8" id="KW-1015">Disulfide bond</keyword>
<proteinExistence type="inferred from homology"/>
<evidence type="ECO:0000256" key="4">
    <source>
        <dbReference type="ARBA" id="ARBA00022729"/>
    </source>
</evidence>
<dbReference type="Proteomes" id="UP000652681">
    <property type="component" value="Unassembled WGS sequence"/>
</dbReference>
<evidence type="ECO:0000256" key="2">
    <source>
        <dbReference type="ARBA" id="ARBA00022670"/>
    </source>
</evidence>
<dbReference type="InterPro" id="IPR024079">
    <property type="entry name" value="MetalloPept_cat_dom_sf"/>
</dbReference>
<dbReference type="Pfam" id="PF18962">
    <property type="entry name" value="Por_Secre_tail"/>
    <property type="match status" value="1"/>
</dbReference>
<sequence>MKNKLLFLGSVALSMSAVAQNVTTQRCATVEYMNYRESKQPGYIQSTVDVFNAAKASKSGNIAKSDEMYTIPVVVHVVYNTANQNLHDSVIHDQIRILNEDFNRLNADSVNMRAVFQPYVGSGNIQFKLAELDPNGNPTSGITRTQTTVGSFMDAMGFFTGDMSSMEKVKSTADGGMNPWNQSRYLNIWICNMAVSFGGSEIPMLMGYATPPDGLSNWPAGSVQGLSDGVVIQYQAFGSNNPNPLDVQGQSFVVKGRTVTHEVGHYLGLRHIWGDGDCTQDDGISDTPNANAQSDQDCNTTKNTCVDNIGGVDLPDMVENYMDYSAEDCQNSFTVQQMNLIRAVLENERFDLINNNNALGIKDKGTMMVSLYPNPANTSVTLKSDTSMDGVILITDINGKVVQTTTPNGLETTIDISKLQNGVYQVAIESNTAGKTVIRMVKI</sequence>
<keyword evidence="7" id="KW-0482">Metalloprotease</keyword>
<evidence type="ECO:0000313" key="12">
    <source>
        <dbReference type="EMBL" id="MBC9812076.1"/>
    </source>
</evidence>
<dbReference type="PANTHER" id="PTHR47466:SF1">
    <property type="entry name" value="METALLOPROTEASE MEP1 (AFU_ORTHOLOGUE AFUA_1G07730)-RELATED"/>
    <property type="match status" value="1"/>
</dbReference>
<feature type="domain" description="Peptidase M43 pregnancy-associated plasma-A" evidence="10">
    <location>
        <begin position="257"/>
        <end position="346"/>
    </location>
</feature>
<dbReference type="Pfam" id="PF05572">
    <property type="entry name" value="Peptidase_M43"/>
    <property type="match status" value="1"/>
</dbReference>
<name>A0A8J6P8I5_9FLAO</name>
<dbReference type="InterPro" id="IPR008754">
    <property type="entry name" value="Peptidase_M43"/>
</dbReference>
<dbReference type="GO" id="GO:0006508">
    <property type="term" value="P:proteolysis"/>
    <property type="evidence" value="ECO:0007669"/>
    <property type="project" value="UniProtKB-KW"/>
</dbReference>
<evidence type="ECO:0000256" key="3">
    <source>
        <dbReference type="ARBA" id="ARBA00022723"/>
    </source>
</evidence>
<evidence type="ECO:0000256" key="1">
    <source>
        <dbReference type="ARBA" id="ARBA00008721"/>
    </source>
</evidence>
<dbReference type="SUPFAM" id="SSF55486">
    <property type="entry name" value="Metalloproteases ('zincins'), catalytic domain"/>
    <property type="match status" value="1"/>
</dbReference>